<feature type="transmembrane region" description="Helical" evidence="1">
    <location>
        <begin position="237"/>
        <end position="256"/>
    </location>
</feature>
<keyword evidence="1" id="KW-0472">Membrane</keyword>
<evidence type="ECO:0000313" key="3">
    <source>
        <dbReference type="Proteomes" id="UP000652761"/>
    </source>
</evidence>
<keyword evidence="1" id="KW-0812">Transmembrane</keyword>
<dbReference type="EMBL" id="NMUH01000040">
    <property type="protein sequence ID" value="MQL69558.1"/>
    <property type="molecule type" value="Genomic_DNA"/>
</dbReference>
<evidence type="ECO:0000256" key="1">
    <source>
        <dbReference type="SAM" id="Phobius"/>
    </source>
</evidence>
<accession>A0A843TCC8</accession>
<name>A0A843TCC8_COLES</name>
<dbReference type="Proteomes" id="UP000652761">
    <property type="component" value="Unassembled WGS sequence"/>
</dbReference>
<dbReference type="AlphaFoldDB" id="A0A843TCC8"/>
<keyword evidence="3" id="KW-1185">Reference proteome</keyword>
<sequence length="325" mass="34664">MLPSPVWYVCGLWAAPGWSILWVCLSAGVATTVHVMTPEEPSAWVAGSVPFPVAMDLLVGNAVGYLAAFSDRSGAWRGAIAWPSCDVACILVVFCGGSISLFRGGGGRSQAAYTVVVAWPCLASVGVVGLALVARASGGFRSVFSRFRSPVLCLGGCAKGYFCLVPNSVGFCEFLLLWSVRDCSESKCCELLYLSEMRVVLCKFSGFVGCDVNFREGCSYCYVPCVASVVVRCVRAVVARLAVELLAVVFLVWRTVVGKSRRGALGRLHCVCGLLFVHCCALCSARSALLLGLSRCSVCRVASLVEHCDTCLWLFVDLVLASCEL</sequence>
<feature type="transmembrane region" description="Helical" evidence="1">
    <location>
        <begin position="6"/>
        <end position="31"/>
    </location>
</feature>
<comment type="caution">
    <text evidence="2">The sequence shown here is derived from an EMBL/GenBank/DDBJ whole genome shotgun (WGS) entry which is preliminary data.</text>
</comment>
<protein>
    <submittedName>
        <fullName evidence="2">Uncharacterized protein</fullName>
    </submittedName>
</protein>
<feature type="transmembrane region" description="Helical" evidence="1">
    <location>
        <begin position="80"/>
        <end position="99"/>
    </location>
</feature>
<proteinExistence type="predicted"/>
<gene>
    <name evidence="2" type="ORF">Taro_001830</name>
</gene>
<organism evidence="2 3">
    <name type="scientific">Colocasia esculenta</name>
    <name type="common">Wild taro</name>
    <name type="synonym">Arum esculentum</name>
    <dbReference type="NCBI Taxonomy" id="4460"/>
    <lineage>
        <taxon>Eukaryota</taxon>
        <taxon>Viridiplantae</taxon>
        <taxon>Streptophyta</taxon>
        <taxon>Embryophyta</taxon>
        <taxon>Tracheophyta</taxon>
        <taxon>Spermatophyta</taxon>
        <taxon>Magnoliopsida</taxon>
        <taxon>Liliopsida</taxon>
        <taxon>Araceae</taxon>
        <taxon>Aroideae</taxon>
        <taxon>Colocasieae</taxon>
        <taxon>Colocasia</taxon>
    </lineage>
</organism>
<feature type="transmembrane region" description="Helical" evidence="1">
    <location>
        <begin position="111"/>
        <end position="134"/>
    </location>
</feature>
<evidence type="ECO:0000313" key="2">
    <source>
        <dbReference type="EMBL" id="MQL69558.1"/>
    </source>
</evidence>
<keyword evidence="1" id="KW-1133">Transmembrane helix</keyword>
<feature type="transmembrane region" description="Helical" evidence="1">
    <location>
        <begin position="43"/>
        <end position="68"/>
    </location>
</feature>
<reference evidence="2" key="1">
    <citation type="submission" date="2017-07" db="EMBL/GenBank/DDBJ databases">
        <title>Taro Niue Genome Assembly and Annotation.</title>
        <authorList>
            <person name="Atibalentja N."/>
            <person name="Keating K."/>
            <person name="Fields C.J."/>
        </authorList>
    </citation>
    <scope>NUCLEOTIDE SEQUENCE</scope>
    <source>
        <strain evidence="2">Niue_2</strain>
        <tissue evidence="2">Leaf</tissue>
    </source>
</reference>